<evidence type="ECO:0000256" key="10">
    <source>
        <dbReference type="ARBA" id="ARBA00051722"/>
    </source>
</evidence>
<evidence type="ECO:0000259" key="11">
    <source>
        <dbReference type="PROSITE" id="PS50055"/>
    </source>
</evidence>
<dbReference type="PROSITE" id="PS50056">
    <property type="entry name" value="TYR_PHOSPHATASE_2"/>
    <property type="match status" value="1"/>
</dbReference>
<dbReference type="InterPro" id="IPR029021">
    <property type="entry name" value="Prot-tyrosine_phosphatase-like"/>
</dbReference>
<dbReference type="Xenbase" id="XB-GENE-22169590">
    <property type="gene designation" value="ptprvl.L"/>
</dbReference>
<dbReference type="STRING" id="8355.A0A1L8HES4"/>
<dbReference type="GeneID" id="108708143"/>
<dbReference type="PRINTS" id="PR00700">
    <property type="entry name" value="PRTYPHPHTASE"/>
</dbReference>
<dbReference type="RefSeq" id="XP_018102006.1">
    <property type="nucleotide sequence ID" value="XM_018246517.2"/>
</dbReference>
<dbReference type="InterPro" id="IPR016130">
    <property type="entry name" value="Tyr_Pase_AS"/>
</dbReference>
<feature type="domain" description="Tyrosine-protein phosphatase" evidence="11">
    <location>
        <begin position="30"/>
        <end position="289"/>
    </location>
</feature>
<evidence type="ECO:0000256" key="8">
    <source>
        <dbReference type="ARBA" id="ARBA00023136"/>
    </source>
</evidence>
<evidence type="ECO:0000313" key="15">
    <source>
        <dbReference type="Xenbase" id="XB-GENE-22169590"/>
    </source>
</evidence>
<dbReference type="SMART" id="SM00194">
    <property type="entry name" value="PTPc"/>
    <property type="match status" value="1"/>
</dbReference>
<keyword evidence="7" id="KW-1133">Transmembrane helix</keyword>
<evidence type="ECO:0000256" key="1">
    <source>
        <dbReference type="ARBA" id="ARBA00004479"/>
    </source>
</evidence>
<dbReference type="PANTHER" id="PTHR19134:SF331">
    <property type="entry name" value="RECEPTOR-TYPE TYROSINE-PROTEIN PHOSPHATASE V"/>
    <property type="match status" value="1"/>
</dbReference>
<dbReference type="InterPro" id="IPR003595">
    <property type="entry name" value="Tyr_Pase_cat"/>
</dbReference>
<sequence length="336" mass="38596">MESRDFFHAIPVCSFQEFFYMKQKDENNRFLQEFKELTDVGNDQSKKAAETPANAMKNRYAHILPYDHSRVKLSLIDGNLDSLYINANYIPGFYDSKEYIATQAPLPATFVDFWRMIWEQQVRIIVVLTVCEEQGKVLCDQYWPADTDSYGHFAVHKVSELPSKDWTIRHFTIQKINNADTSVRSVCQLHYRAWPDRGVPLSPASLITFVELVREQLQAAKDSTPTVLHCSAGVGRTGTFIALDVALQQLRARHYLDIFHTVHQMRLNRYLMLQTVEQYIFVHYCIIEKIVQMEAPHTFAKPTITRNASAPGIAPGKCCRIKRSPEEKSVAKSTAD</sequence>
<dbReference type="PANTHER" id="PTHR19134">
    <property type="entry name" value="RECEPTOR-TYPE TYROSINE-PROTEIN PHOSPHATASE"/>
    <property type="match status" value="1"/>
</dbReference>
<dbReference type="OMA" id="KYTIWLL"/>
<keyword evidence="13" id="KW-1185">Reference proteome</keyword>
<dbReference type="SMART" id="SM00404">
    <property type="entry name" value="PTPc_motif"/>
    <property type="match status" value="1"/>
</dbReference>
<keyword evidence="4" id="KW-0732">Signal</keyword>
<name>A0A1L8HES4_XENLA</name>
<proteinExistence type="predicted"/>
<accession>A0A1L8HES4</accession>
<dbReference type="SUPFAM" id="SSF52799">
    <property type="entry name" value="(Phosphotyrosine protein) phosphatases II"/>
    <property type="match status" value="1"/>
</dbReference>
<dbReference type="PROSITE" id="PS50055">
    <property type="entry name" value="TYR_PHOSPHATASE_PTP"/>
    <property type="match status" value="1"/>
</dbReference>
<reference evidence="14" key="1">
    <citation type="submission" date="2025-08" db="UniProtKB">
        <authorList>
            <consortium name="RefSeq"/>
        </authorList>
    </citation>
    <scope>IDENTIFICATION</scope>
    <source>
        <strain evidence="14">J_2021</strain>
        <tissue evidence="14">Erythrocytes</tissue>
    </source>
</reference>
<dbReference type="KEGG" id="xla:108708143"/>
<evidence type="ECO:0000256" key="4">
    <source>
        <dbReference type="ARBA" id="ARBA00022729"/>
    </source>
</evidence>
<dbReference type="Pfam" id="PF00102">
    <property type="entry name" value="Y_phosphatase"/>
    <property type="match status" value="1"/>
</dbReference>
<dbReference type="PaxDb" id="8355-A0A1L8HES4"/>
<organism evidence="13 14">
    <name type="scientific">Xenopus laevis</name>
    <name type="common">African clawed frog</name>
    <dbReference type="NCBI Taxonomy" id="8355"/>
    <lineage>
        <taxon>Eukaryota</taxon>
        <taxon>Metazoa</taxon>
        <taxon>Chordata</taxon>
        <taxon>Craniata</taxon>
        <taxon>Vertebrata</taxon>
        <taxon>Euteleostomi</taxon>
        <taxon>Amphibia</taxon>
        <taxon>Batrachia</taxon>
        <taxon>Anura</taxon>
        <taxon>Pipoidea</taxon>
        <taxon>Pipidae</taxon>
        <taxon>Xenopodinae</taxon>
        <taxon>Xenopus</taxon>
        <taxon>Xenopus</taxon>
    </lineage>
</organism>
<dbReference type="PROSITE" id="PS00383">
    <property type="entry name" value="TYR_PHOSPHATASE_1"/>
    <property type="match status" value="1"/>
</dbReference>
<dbReference type="OrthoDB" id="8609993at2759"/>
<dbReference type="CTD" id="108708143"/>
<evidence type="ECO:0000256" key="3">
    <source>
        <dbReference type="ARBA" id="ARBA00022692"/>
    </source>
</evidence>
<evidence type="ECO:0000256" key="5">
    <source>
        <dbReference type="ARBA" id="ARBA00022801"/>
    </source>
</evidence>
<keyword evidence="14" id="KW-0675">Receptor</keyword>
<keyword evidence="8" id="KW-0472">Membrane</keyword>
<evidence type="ECO:0000256" key="6">
    <source>
        <dbReference type="ARBA" id="ARBA00022912"/>
    </source>
</evidence>
<dbReference type="GO" id="GO:0007411">
    <property type="term" value="P:axon guidance"/>
    <property type="evidence" value="ECO:0000318"/>
    <property type="project" value="GO_Central"/>
</dbReference>
<dbReference type="EC" id="3.1.3.48" evidence="2"/>
<dbReference type="InterPro" id="IPR050348">
    <property type="entry name" value="Protein-Tyr_Phosphatase"/>
</dbReference>
<dbReference type="GO" id="GO:0004725">
    <property type="term" value="F:protein tyrosine phosphatase activity"/>
    <property type="evidence" value="ECO:0000318"/>
    <property type="project" value="GO_Central"/>
</dbReference>
<evidence type="ECO:0000256" key="7">
    <source>
        <dbReference type="ARBA" id="ARBA00022989"/>
    </source>
</evidence>
<evidence type="ECO:0000256" key="9">
    <source>
        <dbReference type="ARBA" id="ARBA00023180"/>
    </source>
</evidence>
<feature type="domain" description="Tyrosine specific protein phosphatases" evidence="12">
    <location>
        <begin position="207"/>
        <end position="280"/>
    </location>
</feature>
<dbReference type="FunFam" id="3.90.190.10:FF:000009">
    <property type="entry name" value="Receptor-type tyrosine-protein phosphatase beta"/>
    <property type="match status" value="1"/>
</dbReference>
<gene>
    <name evidence="15" type="primary">ptprvl.L</name>
    <name evidence="14" type="synonym">XB22169588.L</name>
</gene>
<dbReference type="Proteomes" id="UP000186698">
    <property type="component" value="Chromosome 2L"/>
</dbReference>
<dbReference type="AlphaFoldDB" id="A0A1L8HES4"/>
<dbReference type="Bgee" id="108708143">
    <property type="expression patterns" value="Expressed in zone of skin and 11 other cell types or tissues"/>
</dbReference>
<dbReference type="AGR" id="Xenbase:XB-GENE-22169590"/>
<dbReference type="Gene3D" id="3.90.190.10">
    <property type="entry name" value="Protein tyrosine phosphatase superfamily"/>
    <property type="match status" value="1"/>
</dbReference>
<protein>
    <recommendedName>
        <fullName evidence="2">protein-tyrosine-phosphatase</fullName>
        <ecNumber evidence="2">3.1.3.48</ecNumber>
    </recommendedName>
</protein>
<evidence type="ECO:0000313" key="14">
    <source>
        <dbReference type="RefSeq" id="XP_018102006.1"/>
    </source>
</evidence>
<keyword evidence="9" id="KW-0325">Glycoprotein</keyword>
<dbReference type="GO" id="GO:0007165">
    <property type="term" value="P:signal transduction"/>
    <property type="evidence" value="ECO:0000318"/>
    <property type="project" value="GO_Central"/>
</dbReference>
<keyword evidence="3" id="KW-0812">Transmembrane</keyword>
<keyword evidence="6" id="KW-0904">Protein phosphatase</keyword>
<comment type="catalytic activity">
    <reaction evidence="10">
        <text>O-phospho-L-tyrosyl-[protein] + H2O = L-tyrosyl-[protein] + phosphate</text>
        <dbReference type="Rhea" id="RHEA:10684"/>
        <dbReference type="Rhea" id="RHEA-COMP:10136"/>
        <dbReference type="Rhea" id="RHEA-COMP:20101"/>
        <dbReference type="ChEBI" id="CHEBI:15377"/>
        <dbReference type="ChEBI" id="CHEBI:43474"/>
        <dbReference type="ChEBI" id="CHEBI:46858"/>
        <dbReference type="ChEBI" id="CHEBI:61978"/>
        <dbReference type="EC" id="3.1.3.48"/>
    </reaction>
</comment>
<evidence type="ECO:0000313" key="13">
    <source>
        <dbReference type="Proteomes" id="UP000186698"/>
    </source>
</evidence>
<keyword evidence="5" id="KW-0378">Hydrolase</keyword>
<dbReference type="InterPro" id="IPR000242">
    <property type="entry name" value="PTP_cat"/>
</dbReference>
<dbReference type="GO" id="GO:0016020">
    <property type="term" value="C:membrane"/>
    <property type="evidence" value="ECO:0007669"/>
    <property type="project" value="UniProtKB-SubCell"/>
</dbReference>
<evidence type="ECO:0000259" key="12">
    <source>
        <dbReference type="PROSITE" id="PS50056"/>
    </source>
</evidence>
<evidence type="ECO:0000256" key="2">
    <source>
        <dbReference type="ARBA" id="ARBA00013064"/>
    </source>
</evidence>
<dbReference type="InterPro" id="IPR000387">
    <property type="entry name" value="Tyr_Pase_dom"/>
</dbReference>
<comment type="subcellular location">
    <subcellularLocation>
        <location evidence="1">Membrane</location>
        <topology evidence="1">Single-pass type I membrane protein</topology>
    </subcellularLocation>
</comment>